<dbReference type="AlphaFoldDB" id="A0AAW0LNQ4"/>
<keyword evidence="2" id="KW-1185">Reference proteome</keyword>
<comment type="caution">
    <text evidence="1">The sequence shown here is derived from an EMBL/GenBank/DDBJ whole genome shotgun (WGS) entry which is preliminary data.</text>
</comment>
<reference evidence="1 2" key="1">
    <citation type="journal article" date="2018" name="Sci. Data">
        <title>The draft genome sequence of cork oak.</title>
        <authorList>
            <person name="Ramos A.M."/>
            <person name="Usie A."/>
            <person name="Barbosa P."/>
            <person name="Barros P.M."/>
            <person name="Capote T."/>
            <person name="Chaves I."/>
            <person name="Simoes F."/>
            <person name="Abreu I."/>
            <person name="Carrasquinho I."/>
            <person name="Faro C."/>
            <person name="Guimaraes J.B."/>
            <person name="Mendonca D."/>
            <person name="Nobrega F."/>
            <person name="Rodrigues L."/>
            <person name="Saibo N.J.M."/>
            <person name="Varela M.C."/>
            <person name="Egas C."/>
            <person name="Matos J."/>
            <person name="Miguel C.M."/>
            <person name="Oliveira M.M."/>
            <person name="Ricardo C.P."/>
            <person name="Goncalves S."/>
        </authorList>
    </citation>
    <scope>NUCLEOTIDE SEQUENCE [LARGE SCALE GENOMIC DNA]</scope>
    <source>
        <strain evidence="2">cv. HL8</strain>
    </source>
</reference>
<proteinExistence type="predicted"/>
<sequence length="103" mass="11594">MDCDIYLLDDVFSAVDAHTSLEIFKGQLLEDELSVSISSSIKFVQLMYAMVALQLDHYWVESSSWDGFVTREITNHQRTHLEVRCAAAHVAGWSSSAKRRGGD</sequence>
<name>A0AAW0LNQ4_QUESU</name>
<dbReference type="EMBL" id="PKMF04000068">
    <property type="protein sequence ID" value="KAK7853119.1"/>
    <property type="molecule type" value="Genomic_DNA"/>
</dbReference>
<gene>
    <name evidence="1" type="primary">ABCC4_2</name>
    <name evidence="1" type="ORF">CFP56_036906</name>
</gene>
<evidence type="ECO:0000313" key="2">
    <source>
        <dbReference type="Proteomes" id="UP000237347"/>
    </source>
</evidence>
<protein>
    <submittedName>
        <fullName evidence="1">Abc transporter c family member 4</fullName>
    </submittedName>
</protein>
<accession>A0AAW0LNQ4</accession>
<evidence type="ECO:0000313" key="1">
    <source>
        <dbReference type="EMBL" id="KAK7853119.1"/>
    </source>
</evidence>
<organism evidence="1 2">
    <name type="scientific">Quercus suber</name>
    <name type="common">Cork oak</name>
    <dbReference type="NCBI Taxonomy" id="58331"/>
    <lineage>
        <taxon>Eukaryota</taxon>
        <taxon>Viridiplantae</taxon>
        <taxon>Streptophyta</taxon>
        <taxon>Embryophyta</taxon>
        <taxon>Tracheophyta</taxon>
        <taxon>Spermatophyta</taxon>
        <taxon>Magnoliopsida</taxon>
        <taxon>eudicotyledons</taxon>
        <taxon>Gunneridae</taxon>
        <taxon>Pentapetalae</taxon>
        <taxon>rosids</taxon>
        <taxon>fabids</taxon>
        <taxon>Fagales</taxon>
        <taxon>Fagaceae</taxon>
        <taxon>Quercus</taxon>
    </lineage>
</organism>
<dbReference type="Proteomes" id="UP000237347">
    <property type="component" value="Unassembled WGS sequence"/>
</dbReference>